<evidence type="ECO:0000313" key="7">
    <source>
        <dbReference type="Proteomes" id="UP001430848"/>
    </source>
</evidence>
<reference evidence="6 7" key="1">
    <citation type="submission" date="2024-02" db="EMBL/GenBank/DDBJ databases">
        <title>De novo assembly and annotation of 12 fungi associated with fruit tree decline syndrome in Ontario, Canada.</title>
        <authorList>
            <person name="Sulman M."/>
            <person name="Ellouze W."/>
            <person name="Ilyukhin E."/>
        </authorList>
    </citation>
    <scope>NUCLEOTIDE SEQUENCE [LARGE SCALE GENOMIC DNA]</scope>
    <source>
        <strain evidence="6 7">M169</strain>
    </source>
</reference>
<dbReference type="InterPro" id="IPR011057">
    <property type="entry name" value="Mss4-like_sf"/>
</dbReference>
<feature type="domain" description="CENP-V/GFA" evidence="5">
    <location>
        <begin position="141"/>
        <end position="260"/>
    </location>
</feature>
<name>A0ABR1P7B1_DIAER</name>
<dbReference type="InterPro" id="IPR006913">
    <property type="entry name" value="CENP-V/GFA"/>
</dbReference>
<dbReference type="SUPFAM" id="SSF51316">
    <property type="entry name" value="Mss4-like"/>
    <property type="match status" value="2"/>
</dbReference>
<dbReference type="Proteomes" id="UP001430848">
    <property type="component" value="Unassembled WGS sequence"/>
</dbReference>
<feature type="region of interest" description="Disordered" evidence="4">
    <location>
        <begin position="1"/>
        <end position="21"/>
    </location>
</feature>
<evidence type="ECO:0000256" key="3">
    <source>
        <dbReference type="ARBA" id="ARBA00022833"/>
    </source>
</evidence>
<protein>
    <recommendedName>
        <fullName evidence="5">CENP-V/GFA domain-containing protein</fullName>
    </recommendedName>
</protein>
<sequence>MPLARQETGLSLTRAGKTAGGPTVWKGSCHCGRNRFEVKLPKIQSAISCTCLLCHKSGYLWAFPEAGDINYTKGDDETLAGYETEALSHEIRTILDVNPFDLKTQEAQTASVVSEKSLELFEALRKSPPPAELEGDNIKLYTGSCACGAVAFSVKTPPLTQVEIKEDNCSICRRRAAISIYPDRDQVTLLGKENTTTYAFGRKFNEAPFCKTCGVACYGVPVGPPQEVVDKLPEAKKEFVEKLRRVQPLYVRAMDGVEWDEIHVEQSDEGTEGYAVPDE</sequence>
<evidence type="ECO:0000256" key="4">
    <source>
        <dbReference type="SAM" id="MobiDB-lite"/>
    </source>
</evidence>
<keyword evidence="7" id="KW-1185">Reference proteome</keyword>
<evidence type="ECO:0000313" key="6">
    <source>
        <dbReference type="EMBL" id="KAK7728262.1"/>
    </source>
</evidence>
<gene>
    <name evidence="6" type="ORF">SLS63_006710</name>
</gene>
<proteinExistence type="inferred from homology"/>
<keyword evidence="3" id="KW-0862">Zinc</keyword>
<comment type="caution">
    <text evidence="6">The sequence shown here is derived from an EMBL/GenBank/DDBJ whole genome shotgun (WGS) entry which is preliminary data.</text>
</comment>
<dbReference type="EMBL" id="JAKNSF020000034">
    <property type="protein sequence ID" value="KAK7728262.1"/>
    <property type="molecule type" value="Genomic_DNA"/>
</dbReference>
<dbReference type="PANTHER" id="PTHR28620:SF1">
    <property type="entry name" value="CENP-V_GFA DOMAIN-CONTAINING PROTEIN"/>
    <property type="match status" value="1"/>
</dbReference>
<accession>A0ABR1P7B1</accession>
<evidence type="ECO:0000259" key="5">
    <source>
        <dbReference type="PROSITE" id="PS51891"/>
    </source>
</evidence>
<evidence type="ECO:0000256" key="2">
    <source>
        <dbReference type="ARBA" id="ARBA00022723"/>
    </source>
</evidence>
<keyword evidence="2" id="KW-0479">Metal-binding</keyword>
<organism evidence="6 7">
    <name type="scientific">Diaporthe eres</name>
    <name type="common">Phomopsis oblonga</name>
    <dbReference type="NCBI Taxonomy" id="83184"/>
    <lineage>
        <taxon>Eukaryota</taxon>
        <taxon>Fungi</taxon>
        <taxon>Dikarya</taxon>
        <taxon>Ascomycota</taxon>
        <taxon>Pezizomycotina</taxon>
        <taxon>Sordariomycetes</taxon>
        <taxon>Sordariomycetidae</taxon>
        <taxon>Diaporthales</taxon>
        <taxon>Diaporthaceae</taxon>
        <taxon>Diaporthe</taxon>
        <taxon>Diaporthe eres species complex</taxon>
    </lineage>
</organism>
<dbReference type="InterPro" id="IPR052355">
    <property type="entry name" value="CENP-V-like"/>
</dbReference>
<dbReference type="PANTHER" id="PTHR28620">
    <property type="entry name" value="CENTROMERE PROTEIN V"/>
    <property type="match status" value="1"/>
</dbReference>
<evidence type="ECO:0000256" key="1">
    <source>
        <dbReference type="ARBA" id="ARBA00005495"/>
    </source>
</evidence>
<dbReference type="Pfam" id="PF04828">
    <property type="entry name" value="GFA"/>
    <property type="match status" value="1"/>
</dbReference>
<comment type="similarity">
    <text evidence="1">Belongs to the Gfa family.</text>
</comment>
<dbReference type="Gene3D" id="2.170.150.70">
    <property type="match status" value="2"/>
</dbReference>
<dbReference type="PROSITE" id="PS51891">
    <property type="entry name" value="CENP_V_GFA"/>
    <property type="match status" value="1"/>
</dbReference>